<keyword evidence="3 8" id="KW-0812">Transmembrane</keyword>
<keyword evidence="2" id="KW-1003">Cell membrane</keyword>
<keyword evidence="4 8" id="KW-1133">Transmembrane helix</keyword>
<evidence type="ECO:0000313" key="10">
    <source>
        <dbReference type="Proteomes" id="UP000708208"/>
    </source>
</evidence>
<dbReference type="AlphaFoldDB" id="A0A8J2LMH2"/>
<evidence type="ECO:0000256" key="5">
    <source>
        <dbReference type="ARBA" id="ARBA00023136"/>
    </source>
</evidence>
<dbReference type="GO" id="GO:0005886">
    <property type="term" value="C:plasma membrane"/>
    <property type="evidence" value="ECO:0007669"/>
    <property type="project" value="UniProtKB-SubCell"/>
</dbReference>
<keyword evidence="6" id="KW-0675">Receptor</keyword>
<evidence type="ECO:0000256" key="3">
    <source>
        <dbReference type="ARBA" id="ARBA00022692"/>
    </source>
</evidence>
<evidence type="ECO:0008006" key="11">
    <source>
        <dbReference type="Google" id="ProtNLM"/>
    </source>
</evidence>
<gene>
    <name evidence="9" type="ORF">AFUS01_LOCUS42512</name>
</gene>
<keyword evidence="5 8" id="KW-0472">Membrane</keyword>
<evidence type="ECO:0000256" key="4">
    <source>
        <dbReference type="ARBA" id="ARBA00022989"/>
    </source>
</evidence>
<dbReference type="PANTHER" id="PTHR42643:SF24">
    <property type="entry name" value="IONOTROPIC RECEPTOR 60A"/>
    <property type="match status" value="1"/>
</dbReference>
<keyword evidence="7" id="KW-0325">Glycoprotein</keyword>
<evidence type="ECO:0000256" key="7">
    <source>
        <dbReference type="ARBA" id="ARBA00023180"/>
    </source>
</evidence>
<protein>
    <recommendedName>
        <fullName evidence="11">Ionotropic glutamate receptor L-glutamate and glycine-binding domain-containing protein</fullName>
    </recommendedName>
</protein>
<dbReference type="EMBL" id="CAJVCH010567248">
    <property type="protein sequence ID" value="CAG7832852.1"/>
    <property type="molecule type" value="Genomic_DNA"/>
</dbReference>
<evidence type="ECO:0000256" key="6">
    <source>
        <dbReference type="ARBA" id="ARBA00023170"/>
    </source>
</evidence>
<sequence length="397" mass="44117">DLERACNFSVTMDVNAKGPGIFQNGNWTGMTGGVFYRQYDLCQVVSINMVRYGVIDATFYHDDGVMFVTGIPKSVLLHLGKQQNFVSHAIMIPFLISLDQGFNIQNPTRVKFLSVSWMLAMLVLTNCYRTDLIKYFSFPDYEKVPGDFHELDDTKDYNVVFNYVGGTSFQYFNGVTGGFVKNILERFVREHNTPTCIVASIVVSKTVCISWGDLIGTVVSKNLSLPGTNKSLALISDPLISFTQGFGLPKNSIYTDTFTRVSGYVRNADLIAKYKQESYYNVSLIGKAWVKSNDTIYGLLRPLLIGSHDGQLPKLENILVVFGVLFTGYNFGIAVMIAELVNKRFSVCNKTFPATTVTCFIKMGQIPGVLKLETVCSHENQLGRKKDSGTDPGVADL</sequence>
<accession>A0A8J2LMH2</accession>
<organism evidence="9 10">
    <name type="scientific">Allacma fusca</name>
    <dbReference type="NCBI Taxonomy" id="39272"/>
    <lineage>
        <taxon>Eukaryota</taxon>
        <taxon>Metazoa</taxon>
        <taxon>Ecdysozoa</taxon>
        <taxon>Arthropoda</taxon>
        <taxon>Hexapoda</taxon>
        <taxon>Collembola</taxon>
        <taxon>Symphypleona</taxon>
        <taxon>Sminthuridae</taxon>
        <taxon>Allacma</taxon>
    </lineage>
</organism>
<dbReference type="InterPro" id="IPR052192">
    <property type="entry name" value="Insect_Ionotropic_Sensory_Rcpt"/>
</dbReference>
<evidence type="ECO:0000256" key="1">
    <source>
        <dbReference type="ARBA" id="ARBA00004651"/>
    </source>
</evidence>
<proteinExistence type="predicted"/>
<evidence type="ECO:0000256" key="2">
    <source>
        <dbReference type="ARBA" id="ARBA00022475"/>
    </source>
</evidence>
<name>A0A8J2LMH2_9HEXA</name>
<keyword evidence="10" id="KW-1185">Reference proteome</keyword>
<comment type="caution">
    <text evidence="9">The sequence shown here is derived from an EMBL/GenBank/DDBJ whole genome shotgun (WGS) entry which is preliminary data.</text>
</comment>
<dbReference type="Proteomes" id="UP000708208">
    <property type="component" value="Unassembled WGS sequence"/>
</dbReference>
<feature type="non-terminal residue" evidence="9">
    <location>
        <position position="1"/>
    </location>
</feature>
<dbReference type="PANTHER" id="PTHR42643">
    <property type="entry name" value="IONOTROPIC RECEPTOR 20A-RELATED"/>
    <property type="match status" value="1"/>
</dbReference>
<feature type="transmembrane region" description="Helical" evidence="8">
    <location>
        <begin position="318"/>
        <end position="341"/>
    </location>
</feature>
<reference evidence="9" key="1">
    <citation type="submission" date="2021-06" db="EMBL/GenBank/DDBJ databases">
        <authorList>
            <person name="Hodson N. C."/>
            <person name="Mongue J. A."/>
            <person name="Jaron S. K."/>
        </authorList>
    </citation>
    <scope>NUCLEOTIDE SEQUENCE</scope>
</reference>
<evidence type="ECO:0000256" key="8">
    <source>
        <dbReference type="SAM" id="Phobius"/>
    </source>
</evidence>
<comment type="subcellular location">
    <subcellularLocation>
        <location evidence="1">Cell membrane</location>
        <topology evidence="1">Multi-pass membrane protein</topology>
    </subcellularLocation>
</comment>
<evidence type="ECO:0000313" key="9">
    <source>
        <dbReference type="EMBL" id="CAG7832852.1"/>
    </source>
</evidence>
<dbReference type="OrthoDB" id="5984008at2759"/>